<organism evidence="2 3">
    <name type="scientific">Phascolomyces articulosus</name>
    <dbReference type="NCBI Taxonomy" id="60185"/>
    <lineage>
        <taxon>Eukaryota</taxon>
        <taxon>Fungi</taxon>
        <taxon>Fungi incertae sedis</taxon>
        <taxon>Mucoromycota</taxon>
        <taxon>Mucoromycotina</taxon>
        <taxon>Mucoromycetes</taxon>
        <taxon>Mucorales</taxon>
        <taxon>Lichtheimiaceae</taxon>
        <taxon>Phascolomyces</taxon>
    </lineage>
</organism>
<keyword evidence="3" id="KW-1185">Reference proteome</keyword>
<proteinExistence type="predicted"/>
<accession>A0AAD5KCR4</accession>
<feature type="domain" description="Transmembrane protein 135 N-terminal" evidence="1">
    <location>
        <begin position="303"/>
        <end position="438"/>
    </location>
</feature>
<dbReference type="Pfam" id="PF02466">
    <property type="entry name" value="Tim17"/>
    <property type="match status" value="1"/>
</dbReference>
<sequence length="489" mass="55937">MLKPHQRSSSYDRLKAKLKRNPASYKEVNKKDWPRPETPNEIIIHAVKGGARAFLMAYGLRAGVNICFYLLRVIRKKYISPPSLPPSLFFIVQQHFPLFDTNPRKLISVYFICFFRAALSNILSATLKNEVAIRFGSMFGVFAFLWKLTNNGMRVYRNKEDRLNGLVAGAVAGLAILCEKQEKRVDIAQQLFVRALQGTYNAGKARDIIYFKNGDALLFGLACMEILYAYTMQPSTLASGYYDFMIKTARVPAELLQVNEKNVRGNAMSAHETLHAIQKFRPTEHAIKTVQNLPTHPTVVPCEVIHPWKDGCNATAIERFSKVVQAMFPIYGTLHLVPMLIFRFKQFSKTPGSMLSKTALGTAKSCAFMGLFVTLYQYQICMHRKLVSNGVTTFNSKYLYGLFGFVCSFSSIFLEEKKRRGELAMYCLPIALKSYYQILYQRKWIIHIKHFEVMMTSFAMAIIMSFYQEEPDVLSSFVRKIMLNIFGRN</sequence>
<comment type="caution">
    <text evidence="2">The sequence shown here is derived from an EMBL/GenBank/DDBJ whole genome shotgun (WGS) entry which is preliminary data.</text>
</comment>
<name>A0AAD5KCR4_9FUNG</name>
<evidence type="ECO:0000313" key="2">
    <source>
        <dbReference type="EMBL" id="KAI9262224.1"/>
    </source>
</evidence>
<evidence type="ECO:0000259" key="1">
    <source>
        <dbReference type="Pfam" id="PF15982"/>
    </source>
</evidence>
<protein>
    <recommendedName>
        <fullName evidence="1">Transmembrane protein 135 N-terminal domain-containing protein</fullName>
    </recommendedName>
</protein>
<dbReference type="Pfam" id="PF15982">
    <property type="entry name" value="TMEM135_C_rich"/>
    <property type="match status" value="1"/>
</dbReference>
<gene>
    <name evidence="2" type="ORF">BDA99DRAFT_70793</name>
</gene>
<dbReference type="Proteomes" id="UP001209540">
    <property type="component" value="Unassembled WGS sequence"/>
</dbReference>
<dbReference type="PANTHER" id="PTHR12459">
    <property type="entry name" value="TRANSMEMBRANE PROTEIN 135-RELATED"/>
    <property type="match status" value="1"/>
</dbReference>
<reference evidence="2" key="1">
    <citation type="journal article" date="2022" name="IScience">
        <title>Evolution of zygomycete secretomes and the origins of terrestrial fungal ecologies.</title>
        <authorList>
            <person name="Chang Y."/>
            <person name="Wang Y."/>
            <person name="Mondo S."/>
            <person name="Ahrendt S."/>
            <person name="Andreopoulos W."/>
            <person name="Barry K."/>
            <person name="Beard J."/>
            <person name="Benny G.L."/>
            <person name="Blankenship S."/>
            <person name="Bonito G."/>
            <person name="Cuomo C."/>
            <person name="Desiro A."/>
            <person name="Gervers K.A."/>
            <person name="Hundley H."/>
            <person name="Kuo A."/>
            <person name="LaButti K."/>
            <person name="Lang B.F."/>
            <person name="Lipzen A."/>
            <person name="O'Donnell K."/>
            <person name="Pangilinan J."/>
            <person name="Reynolds N."/>
            <person name="Sandor L."/>
            <person name="Smith M.E."/>
            <person name="Tsang A."/>
            <person name="Grigoriev I.V."/>
            <person name="Stajich J.E."/>
            <person name="Spatafora J.W."/>
        </authorList>
    </citation>
    <scope>NUCLEOTIDE SEQUENCE</scope>
    <source>
        <strain evidence="2">RSA 2281</strain>
    </source>
</reference>
<reference evidence="2" key="2">
    <citation type="submission" date="2023-02" db="EMBL/GenBank/DDBJ databases">
        <authorList>
            <consortium name="DOE Joint Genome Institute"/>
            <person name="Mondo S.J."/>
            <person name="Chang Y."/>
            <person name="Wang Y."/>
            <person name="Ahrendt S."/>
            <person name="Andreopoulos W."/>
            <person name="Barry K."/>
            <person name="Beard J."/>
            <person name="Benny G.L."/>
            <person name="Blankenship S."/>
            <person name="Bonito G."/>
            <person name="Cuomo C."/>
            <person name="Desiro A."/>
            <person name="Gervers K.A."/>
            <person name="Hundley H."/>
            <person name="Kuo A."/>
            <person name="LaButti K."/>
            <person name="Lang B.F."/>
            <person name="Lipzen A."/>
            <person name="O'Donnell K."/>
            <person name="Pangilinan J."/>
            <person name="Reynolds N."/>
            <person name="Sandor L."/>
            <person name="Smith M.W."/>
            <person name="Tsang A."/>
            <person name="Grigoriev I.V."/>
            <person name="Stajich J.E."/>
            <person name="Spatafora J.W."/>
        </authorList>
    </citation>
    <scope>NUCLEOTIDE SEQUENCE</scope>
    <source>
        <strain evidence="2">RSA 2281</strain>
    </source>
</reference>
<dbReference type="PANTHER" id="PTHR12459:SF6">
    <property type="entry name" value="GB|AAD46013.1"/>
    <property type="match status" value="1"/>
</dbReference>
<dbReference type="AlphaFoldDB" id="A0AAD5KCR4"/>
<evidence type="ECO:0000313" key="3">
    <source>
        <dbReference type="Proteomes" id="UP001209540"/>
    </source>
</evidence>
<dbReference type="EMBL" id="JAIXMP010000014">
    <property type="protein sequence ID" value="KAI9262224.1"/>
    <property type="molecule type" value="Genomic_DNA"/>
</dbReference>
<dbReference type="InterPro" id="IPR026749">
    <property type="entry name" value="Tmem135"/>
</dbReference>
<dbReference type="InterPro" id="IPR031926">
    <property type="entry name" value="TMEM135_N"/>
</dbReference>